<protein>
    <submittedName>
        <fullName evidence="4">1,4-alpha-glucan-branching enzyme-like isoform X1</fullName>
    </submittedName>
</protein>
<dbReference type="Pfam" id="PF00128">
    <property type="entry name" value="Alpha-amylase"/>
    <property type="match status" value="1"/>
</dbReference>
<feature type="region of interest" description="Disordered" evidence="1">
    <location>
        <begin position="51"/>
        <end position="76"/>
    </location>
</feature>
<organism evidence="3 4">
    <name type="scientific">Durio zibethinus</name>
    <name type="common">Durian</name>
    <dbReference type="NCBI Taxonomy" id="66656"/>
    <lineage>
        <taxon>Eukaryota</taxon>
        <taxon>Viridiplantae</taxon>
        <taxon>Streptophyta</taxon>
        <taxon>Embryophyta</taxon>
        <taxon>Tracheophyta</taxon>
        <taxon>Spermatophyta</taxon>
        <taxon>Magnoliopsida</taxon>
        <taxon>eudicotyledons</taxon>
        <taxon>Gunneridae</taxon>
        <taxon>Pentapetalae</taxon>
        <taxon>rosids</taxon>
        <taxon>malvids</taxon>
        <taxon>Malvales</taxon>
        <taxon>Malvaceae</taxon>
        <taxon>Helicteroideae</taxon>
        <taxon>Durio</taxon>
    </lineage>
</organism>
<feature type="domain" description="Glycosyl hydrolase family 13 catalytic" evidence="2">
    <location>
        <begin position="137"/>
        <end position="208"/>
    </location>
</feature>
<dbReference type="Gene3D" id="3.20.20.80">
    <property type="entry name" value="Glycosidases"/>
    <property type="match status" value="1"/>
</dbReference>
<reference evidence="4" key="1">
    <citation type="submission" date="2025-08" db="UniProtKB">
        <authorList>
            <consortium name="RefSeq"/>
        </authorList>
    </citation>
    <scope>IDENTIFICATION</scope>
    <source>
        <tissue evidence="4">Fruit stalk</tissue>
    </source>
</reference>
<evidence type="ECO:0000259" key="2">
    <source>
        <dbReference type="Pfam" id="PF00128"/>
    </source>
</evidence>
<dbReference type="AlphaFoldDB" id="A0A6P5XK99"/>
<evidence type="ECO:0000313" key="4">
    <source>
        <dbReference type="RefSeq" id="XP_022728600.1"/>
    </source>
</evidence>
<dbReference type="KEGG" id="dzi:111284147"/>
<dbReference type="GO" id="GO:0005982">
    <property type="term" value="P:starch metabolic process"/>
    <property type="evidence" value="ECO:0007669"/>
    <property type="project" value="TreeGrafter"/>
</dbReference>
<name>A0A6P5XK99_DURZI</name>
<evidence type="ECO:0000256" key="1">
    <source>
        <dbReference type="SAM" id="MobiDB-lite"/>
    </source>
</evidence>
<gene>
    <name evidence="4" type="primary">LOC111284147</name>
</gene>
<dbReference type="GeneID" id="111284147"/>
<dbReference type="GO" id="GO:0005737">
    <property type="term" value="C:cytoplasm"/>
    <property type="evidence" value="ECO:0007669"/>
    <property type="project" value="TreeGrafter"/>
</dbReference>
<dbReference type="SUPFAM" id="SSF51445">
    <property type="entry name" value="(Trans)glycosidases"/>
    <property type="match status" value="1"/>
</dbReference>
<accession>A0A6P5XK99</accession>
<dbReference type="OrthoDB" id="1729371at2759"/>
<dbReference type="Proteomes" id="UP000515121">
    <property type="component" value="Unplaced"/>
</dbReference>
<evidence type="ECO:0000313" key="3">
    <source>
        <dbReference type="Proteomes" id="UP000515121"/>
    </source>
</evidence>
<dbReference type="GO" id="GO:0003844">
    <property type="term" value="F:1,4-alpha-glucan branching enzyme activity"/>
    <property type="evidence" value="ECO:0007669"/>
    <property type="project" value="TreeGrafter"/>
</dbReference>
<dbReference type="InterPro" id="IPR017853">
    <property type="entry name" value="GH"/>
</dbReference>
<dbReference type="RefSeq" id="XP_022728600.1">
    <property type="nucleotide sequence ID" value="XM_022872865.1"/>
</dbReference>
<proteinExistence type="predicted"/>
<sequence>MEREKQHTLVLGRPDGEKRVNGGLKFRVKVSDLSYYEVICKKQRLNLRQEGREESTAEILESTDAERRPGQLPSLGSGLGESGRLCLFWRENVAFDTKNGKLRYAQYKRILEEIDKYKGGLEEPIISTYANFRDDVLPRIKRLGYNAVQIMAIQEHSYYARFGYDVTNFFAPSSRFGTLDDLKSLIDRAHELGLLVLMDIVHSHASNNALDGLNMFDGTNAHCFHSRSKGHNWMWDFRLFNCGSWEAVLLLKLLLNNSLLKDFGFLPSYCV</sequence>
<keyword evidence="3" id="KW-1185">Reference proteome</keyword>
<dbReference type="PANTHER" id="PTHR43651">
    <property type="entry name" value="1,4-ALPHA-GLUCAN-BRANCHING ENZYME"/>
    <property type="match status" value="1"/>
</dbReference>
<dbReference type="InterPro" id="IPR006047">
    <property type="entry name" value="GH13_cat_dom"/>
</dbReference>
<dbReference type="PANTHER" id="PTHR43651:SF3">
    <property type="entry name" value="1,4-ALPHA-GLUCAN-BRANCHING ENZYME"/>
    <property type="match status" value="1"/>
</dbReference>